<name>A0ABP7CCV8_9PSEU</name>
<keyword evidence="2" id="KW-1185">Reference proteome</keyword>
<comment type="caution">
    <text evidence="1">The sequence shown here is derived from an EMBL/GenBank/DDBJ whole genome shotgun (WGS) entry which is preliminary data.</text>
</comment>
<evidence type="ECO:0000313" key="2">
    <source>
        <dbReference type="Proteomes" id="UP001500711"/>
    </source>
</evidence>
<gene>
    <name evidence="1" type="ORF">GCM10022267_83630</name>
</gene>
<sequence length="136" mass="14321">MAAADGMVTIYAQRAGLTLPQTPVPGLVYCCKLKLFSDKELKTPIGTGSASATVIELDLITPIVQSNLVLTSDGTPAAVTLTALLRRENKYPRSYDAVALGGYGVWTPSADNSQPSAKITAHGPGNGDYLKIELRT</sequence>
<evidence type="ECO:0000313" key="1">
    <source>
        <dbReference type="EMBL" id="GAA3684064.1"/>
    </source>
</evidence>
<accession>A0ABP7CCV8</accession>
<proteinExistence type="predicted"/>
<protein>
    <submittedName>
        <fullName evidence="1">Uncharacterized protein</fullName>
    </submittedName>
</protein>
<dbReference type="Proteomes" id="UP001500711">
    <property type="component" value="Unassembled WGS sequence"/>
</dbReference>
<organism evidence="1 2">
    <name type="scientific">Lentzea roselyniae</name>
    <dbReference type="NCBI Taxonomy" id="531940"/>
    <lineage>
        <taxon>Bacteria</taxon>
        <taxon>Bacillati</taxon>
        <taxon>Actinomycetota</taxon>
        <taxon>Actinomycetes</taxon>
        <taxon>Pseudonocardiales</taxon>
        <taxon>Pseudonocardiaceae</taxon>
        <taxon>Lentzea</taxon>
    </lineage>
</organism>
<dbReference type="EMBL" id="BAABBE010000045">
    <property type="protein sequence ID" value="GAA3684064.1"/>
    <property type="molecule type" value="Genomic_DNA"/>
</dbReference>
<reference evidence="2" key="1">
    <citation type="journal article" date="2019" name="Int. J. Syst. Evol. Microbiol.">
        <title>The Global Catalogue of Microorganisms (GCM) 10K type strain sequencing project: providing services to taxonomists for standard genome sequencing and annotation.</title>
        <authorList>
            <consortium name="The Broad Institute Genomics Platform"/>
            <consortium name="The Broad Institute Genome Sequencing Center for Infectious Disease"/>
            <person name="Wu L."/>
            <person name="Ma J."/>
        </authorList>
    </citation>
    <scope>NUCLEOTIDE SEQUENCE [LARGE SCALE GENOMIC DNA]</scope>
    <source>
        <strain evidence="2">JCM 17494</strain>
    </source>
</reference>